<dbReference type="InterPro" id="IPR016032">
    <property type="entry name" value="Sig_transdc_resp-reg_C-effctor"/>
</dbReference>
<feature type="domain" description="OmpR/PhoB-type" evidence="9">
    <location>
        <begin position="124"/>
        <end position="219"/>
    </location>
</feature>
<feature type="domain" description="Response regulatory" evidence="8">
    <location>
        <begin position="3"/>
        <end position="115"/>
    </location>
</feature>
<dbReference type="GO" id="GO:0006355">
    <property type="term" value="P:regulation of DNA-templated transcription"/>
    <property type="evidence" value="ECO:0007669"/>
    <property type="project" value="InterPro"/>
</dbReference>
<feature type="modified residue" description="4-aspartylphosphate" evidence="6">
    <location>
        <position position="52"/>
    </location>
</feature>
<dbReference type="GO" id="GO:0000156">
    <property type="term" value="F:phosphorelay response regulator activity"/>
    <property type="evidence" value="ECO:0007669"/>
    <property type="project" value="TreeGrafter"/>
</dbReference>
<evidence type="ECO:0000313" key="10">
    <source>
        <dbReference type="EMBL" id="MBC3888413.1"/>
    </source>
</evidence>
<gene>
    <name evidence="10" type="ORF">GH810_08830</name>
</gene>
<dbReference type="EMBL" id="WJBD01000009">
    <property type="protein sequence ID" value="MBC3888413.1"/>
    <property type="molecule type" value="Genomic_DNA"/>
</dbReference>
<keyword evidence="6" id="KW-0597">Phosphoprotein</keyword>
<name>A0A923HTM3_9FIRM</name>
<keyword evidence="3 7" id="KW-0238">DNA-binding</keyword>
<dbReference type="PROSITE" id="PS50110">
    <property type="entry name" value="RESPONSE_REGULATORY"/>
    <property type="match status" value="1"/>
</dbReference>
<sequence length="219" mass="24291">MQRILLVEDDLMIASGLVYALAQEQYAPFHCKDINTACRAIETERFDLAILDLQLPDGTGFEISQKLKNTNTAIIFLTIVDDENKIVQAFENGAADYITKPFRLRELLARVKRTLNSSSGANQSQLMTLGKANIDTAAGKVFIGTAPVELTALEYRLLLTFAANKSQLLTRTQILESIWDNGGNFVEDNTLTVYIKRLRQKLGDAVSIETVRGGGYRAD</sequence>
<dbReference type="InterPro" id="IPR036388">
    <property type="entry name" value="WH-like_DNA-bd_sf"/>
</dbReference>
<dbReference type="SMART" id="SM00448">
    <property type="entry name" value="REC"/>
    <property type="match status" value="1"/>
</dbReference>
<dbReference type="InterPro" id="IPR011006">
    <property type="entry name" value="CheY-like_superfamily"/>
</dbReference>
<protein>
    <recommendedName>
        <fullName evidence="1">Stage 0 sporulation protein A homolog</fullName>
    </recommendedName>
</protein>
<dbReference type="InterPro" id="IPR001789">
    <property type="entry name" value="Sig_transdc_resp-reg_receiver"/>
</dbReference>
<evidence type="ECO:0000259" key="9">
    <source>
        <dbReference type="PROSITE" id="PS51755"/>
    </source>
</evidence>
<dbReference type="AlphaFoldDB" id="A0A923HTM3"/>
<keyword evidence="2" id="KW-0805">Transcription regulation</keyword>
<keyword evidence="11" id="KW-1185">Reference proteome</keyword>
<dbReference type="Pfam" id="PF00072">
    <property type="entry name" value="Response_reg"/>
    <property type="match status" value="1"/>
</dbReference>
<evidence type="ECO:0000256" key="6">
    <source>
        <dbReference type="PROSITE-ProRule" id="PRU00169"/>
    </source>
</evidence>
<dbReference type="InterPro" id="IPR001867">
    <property type="entry name" value="OmpR/PhoB-type_DNA-bd"/>
</dbReference>
<dbReference type="GO" id="GO:0000976">
    <property type="term" value="F:transcription cis-regulatory region binding"/>
    <property type="evidence" value="ECO:0007669"/>
    <property type="project" value="TreeGrafter"/>
</dbReference>
<dbReference type="Gene3D" id="3.40.50.2300">
    <property type="match status" value="1"/>
</dbReference>
<dbReference type="SUPFAM" id="SSF46894">
    <property type="entry name" value="C-terminal effector domain of the bipartite response regulators"/>
    <property type="match status" value="1"/>
</dbReference>
<comment type="function">
    <text evidence="5">May play the central regulatory role in sporulation. It may be an element of the effector pathway responsible for the activation of sporulation genes in response to nutritional stress. Spo0A may act in concert with spo0H (a sigma factor) to control the expression of some genes that are critical to the sporulation process.</text>
</comment>
<evidence type="ECO:0000256" key="3">
    <source>
        <dbReference type="ARBA" id="ARBA00023125"/>
    </source>
</evidence>
<feature type="DNA-binding region" description="OmpR/PhoB-type" evidence="7">
    <location>
        <begin position="124"/>
        <end position="219"/>
    </location>
</feature>
<accession>A0A923HTM3</accession>
<dbReference type="Proteomes" id="UP000616595">
    <property type="component" value="Unassembled WGS sequence"/>
</dbReference>
<dbReference type="Gene3D" id="1.10.10.10">
    <property type="entry name" value="Winged helix-like DNA-binding domain superfamily/Winged helix DNA-binding domain"/>
    <property type="match status" value="1"/>
</dbReference>
<dbReference type="SUPFAM" id="SSF52172">
    <property type="entry name" value="CheY-like"/>
    <property type="match status" value="1"/>
</dbReference>
<evidence type="ECO:0000256" key="4">
    <source>
        <dbReference type="ARBA" id="ARBA00023163"/>
    </source>
</evidence>
<evidence type="ECO:0000256" key="5">
    <source>
        <dbReference type="ARBA" id="ARBA00024867"/>
    </source>
</evidence>
<dbReference type="SMART" id="SM00862">
    <property type="entry name" value="Trans_reg_C"/>
    <property type="match status" value="1"/>
</dbReference>
<proteinExistence type="predicted"/>
<dbReference type="PROSITE" id="PS51755">
    <property type="entry name" value="OMPR_PHOB"/>
    <property type="match status" value="1"/>
</dbReference>
<evidence type="ECO:0000259" key="8">
    <source>
        <dbReference type="PROSITE" id="PS50110"/>
    </source>
</evidence>
<dbReference type="Pfam" id="PF00486">
    <property type="entry name" value="Trans_reg_C"/>
    <property type="match status" value="1"/>
</dbReference>
<dbReference type="PANTHER" id="PTHR48111:SF73">
    <property type="entry name" value="ALKALINE PHOSPHATASE SYNTHESIS TRANSCRIPTIONAL REGULATORY PROTEIN PHOP"/>
    <property type="match status" value="1"/>
</dbReference>
<dbReference type="OrthoDB" id="9803564at2"/>
<dbReference type="InterPro" id="IPR039420">
    <property type="entry name" value="WalR-like"/>
</dbReference>
<comment type="caution">
    <text evidence="10">The sequence shown here is derived from an EMBL/GenBank/DDBJ whole genome shotgun (WGS) entry which is preliminary data.</text>
</comment>
<reference evidence="10" key="1">
    <citation type="submission" date="2019-10" db="EMBL/GenBank/DDBJ databases">
        <authorList>
            <person name="Ross D.E."/>
            <person name="Gulliver D."/>
        </authorList>
    </citation>
    <scope>NUCLEOTIDE SEQUENCE</scope>
    <source>
        <strain evidence="10">DER-2019</strain>
    </source>
</reference>
<dbReference type="GO" id="GO:0032993">
    <property type="term" value="C:protein-DNA complex"/>
    <property type="evidence" value="ECO:0007669"/>
    <property type="project" value="TreeGrafter"/>
</dbReference>
<evidence type="ECO:0000313" key="11">
    <source>
        <dbReference type="Proteomes" id="UP000616595"/>
    </source>
</evidence>
<dbReference type="CDD" id="cd00383">
    <property type="entry name" value="trans_reg_C"/>
    <property type="match status" value="1"/>
</dbReference>
<organism evidence="10 11">
    <name type="scientific">Acetobacterium paludosum</name>
    <dbReference type="NCBI Taxonomy" id="52693"/>
    <lineage>
        <taxon>Bacteria</taxon>
        <taxon>Bacillati</taxon>
        <taxon>Bacillota</taxon>
        <taxon>Clostridia</taxon>
        <taxon>Eubacteriales</taxon>
        <taxon>Eubacteriaceae</taxon>
        <taxon>Acetobacterium</taxon>
    </lineage>
</organism>
<dbReference type="GO" id="GO:0005829">
    <property type="term" value="C:cytosol"/>
    <property type="evidence" value="ECO:0007669"/>
    <property type="project" value="TreeGrafter"/>
</dbReference>
<evidence type="ECO:0000256" key="1">
    <source>
        <dbReference type="ARBA" id="ARBA00018672"/>
    </source>
</evidence>
<dbReference type="PANTHER" id="PTHR48111">
    <property type="entry name" value="REGULATOR OF RPOS"/>
    <property type="match status" value="1"/>
</dbReference>
<evidence type="ECO:0000256" key="2">
    <source>
        <dbReference type="ARBA" id="ARBA00023015"/>
    </source>
</evidence>
<keyword evidence="4" id="KW-0804">Transcription</keyword>
<evidence type="ECO:0000256" key="7">
    <source>
        <dbReference type="PROSITE-ProRule" id="PRU01091"/>
    </source>
</evidence>
<reference evidence="10" key="2">
    <citation type="submission" date="2020-10" db="EMBL/GenBank/DDBJ databases">
        <title>Comparative genomics of the Acetobacterium genus.</title>
        <authorList>
            <person name="Marshall C."/>
            <person name="May H."/>
            <person name="Norman S."/>
        </authorList>
    </citation>
    <scope>NUCLEOTIDE SEQUENCE</scope>
    <source>
        <strain evidence="10">DER-2019</strain>
    </source>
</reference>